<comment type="caution">
    <text evidence="1">The sequence shown here is derived from an EMBL/GenBank/DDBJ whole genome shotgun (WGS) entry which is preliminary data.</text>
</comment>
<evidence type="ECO:0000313" key="1">
    <source>
        <dbReference type="EMBL" id="GFQ69899.1"/>
    </source>
</evidence>
<reference evidence="1" key="1">
    <citation type="submission" date="2020-07" db="EMBL/GenBank/DDBJ databases">
        <title>Multicomponent nature underlies the extraordinary mechanical properties of spider dragline silk.</title>
        <authorList>
            <person name="Kono N."/>
            <person name="Nakamura H."/>
            <person name="Mori M."/>
            <person name="Yoshida Y."/>
            <person name="Ohtoshi R."/>
            <person name="Malay A.D."/>
            <person name="Moran D.A.P."/>
            <person name="Tomita M."/>
            <person name="Numata K."/>
            <person name="Arakawa K."/>
        </authorList>
    </citation>
    <scope>NUCLEOTIDE SEQUENCE</scope>
</reference>
<organism evidence="1 2">
    <name type="scientific">Trichonephila clavata</name>
    <name type="common">Joro spider</name>
    <name type="synonym">Nephila clavata</name>
    <dbReference type="NCBI Taxonomy" id="2740835"/>
    <lineage>
        <taxon>Eukaryota</taxon>
        <taxon>Metazoa</taxon>
        <taxon>Ecdysozoa</taxon>
        <taxon>Arthropoda</taxon>
        <taxon>Chelicerata</taxon>
        <taxon>Arachnida</taxon>
        <taxon>Araneae</taxon>
        <taxon>Araneomorphae</taxon>
        <taxon>Entelegynae</taxon>
        <taxon>Araneoidea</taxon>
        <taxon>Nephilidae</taxon>
        <taxon>Trichonephila</taxon>
    </lineage>
</organism>
<sequence>MSVRRGAETFENRETRLEAKRIRAFTSRAAETSQQHYVRVADLRARASLLQELLKQPKSKPHNVKRTLTGTYLKILRE</sequence>
<accession>A0A8X6F585</accession>
<dbReference type="EMBL" id="BMAO01020791">
    <property type="protein sequence ID" value="GFQ69899.1"/>
    <property type="molecule type" value="Genomic_DNA"/>
</dbReference>
<proteinExistence type="predicted"/>
<dbReference type="AlphaFoldDB" id="A0A8X6F585"/>
<name>A0A8X6F585_TRICU</name>
<protein>
    <submittedName>
        <fullName evidence="1">Uncharacterized protein</fullName>
    </submittedName>
</protein>
<gene>
    <name evidence="1" type="ORF">TNCT_761</name>
</gene>
<evidence type="ECO:0000313" key="2">
    <source>
        <dbReference type="Proteomes" id="UP000887116"/>
    </source>
</evidence>
<dbReference type="Proteomes" id="UP000887116">
    <property type="component" value="Unassembled WGS sequence"/>
</dbReference>
<keyword evidence="2" id="KW-1185">Reference proteome</keyword>